<sequence>MTTTPAPRVGYVLKMYPRFSETFIVHEILQQEAAGTHVEVFSLRLPIDGRFHEALAHVQAPVTYLSREHKASLFWSALQEAARDVPTVADHLDELLAAPEDVALAAVELAGAVRRSRLEHLHAHFGSIAADVARLAARLTGVTWSFTAHAKDIFHDEVDHASLATKLREAHTTVTVSEFNRTHLRSTFGADADRVVRLYNSVDLTAFPFAAKGETPGPSRIAAVGRLVEKKGFGDLLTAVARLVASGRDVRVDLVGTGPLEATLRQQVGELGLDDVVTMHGALPQSRVREIVAAADVFAAPCVIGEDGNRDGLPTVLLEALALGTPAVSTPVTGIPEIVRHEETGLLVPEADAAALGDAIAATLDDPDAAAGRARAARALLEADFDFRDHARELQVIFAAAIASQGDRTTEGDRIAVGQCADGGQGDRIAVGQCAGGGGRAVA</sequence>
<evidence type="ECO:0000256" key="2">
    <source>
        <dbReference type="ARBA" id="ARBA00022679"/>
    </source>
</evidence>
<dbReference type="AlphaFoldDB" id="A0A7L9J3S7"/>
<dbReference type="Gene3D" id="3.40.50.2000">
    <property type="entry name" value="Glycogen Phosphorylase B"/>
    <property type="match status" value="2"/>
</dbReference>
<organism evidence="4 5">
    <name type="scientific">Janibacter indicus</name>
    <dbReference type="NCBI Taxonomy" id="857417"/>
    <lineage>
        <taxon>Bacteria</taxon>
        <taxon>Bacillati</taxon>
        <taxon>Actinomycetota</taxon>
        <taxon>Actinomycetes</taxon>
        <taxon>Micrococcales</taxon>
        <taxon>Intrasporangiaceae</taxon>
        <taxon>Janibacter</taxon>
    </lineage>
</organism>
<dbReference type="GO" id="GO:0016757">
    <property type="term" value="F:glycosyltransferase activity"/>
    <property type="evidence" value="ECO:0007669"/>
    <property type="project" value="UniProtKB-KW"/>
</dbReference>
<dbReference type="Proteomes" id="UP000593998">
    <property type="component" value="Chromosome"/>
</dbReference>
<keyword evidence="1" id="KW-0328">Glycosyltransferase</keyword>
<name>A0A7L9J3S7_9MICO</name>
<evidence type="ECO:0000313" key="4">
    <source>
        <dbReference type="EMBL" id="QOK24024.1"/>
    </source>
</evidence>
<proteinExistence type="predicted"/>
<accession>A0A7L9J3S7</accession>
<evidence type="ECO:0000256" key="1">
    <source>
        <dbReference type="ARBA" id="ARBA00022676"/>
    </source>
</evidence>
<dbReference type="PANTHER" id="PTHR12526">
    <property type="entry name" value="GLYCOSYLTRANSFERASE"/>
    <property type="match status" value="1"/>
</dbReference>
<dbReference type="RefSeq" id="WP_192911896.1">
    <property type="nucleotide sequence ID" value="NZ_CP062789.1"/>
</dbReference>
<evidence type="ECO:0000259" key="3">
    <source>
        <dbReference type="Pfam" id="PF00534"/>
    </source>
</evidence>
<feature type="domain" description="Glycosyl transferase family 1" evidence="3">
    <location>
        <begin position="215"/>
        <end position="377"/>
    </location>
</feature>
<dbReference type="InterPro" id="IPR001296">
    <property type="entry name" value="Glyco_trans_1"/>
</dbReference>
<reference evidence="4 5" key="1">
    <citation type="submission" date="2020-10" db="EMBL/GenBank/DDBJ databases">
        <title>Janibacter indicus TT2 genome sequence.</title>
        <authorList>
            <person name="Lee K."/>
            <person name="Ganzorig M."/>
        </authorList>
    </citation>
    <scope>NUCLEOTIDE SEQUENCE [LARGE SCALE GENOMIC DNA]</scope>
    <source>
        <strain evidence="4 5">TT2</strain>
    </source>
</reference>
<dbReference type="PANTHER" id="PTHR12526:SF510">
    <property type="entry name" value="D-INOSITOL 3-PHOSPHATE GLYCOSYLTRANSFERASE"/>
    <property type="match status" value="1"/>
</dbReference>
<dbReference type="Pfam" id="PF00534">
    <property type="entry name" value="Glycos_transf_1"/>
    <property type="match status" value="1"/>
</dbReference>
<keyword evidence="2 4" id="KW-0808">Transferase</keyword>
<dbReference type="EMBL" id="CP062789">
    <property type="protein sequence ID" value="QOK24024.1"/>
    <property type="molecule type" value="Genomic_DNA"/>
</dbReference>
<gene>
    <name evidence="4" type="ORF">IGS73_06535</name>
</gene>
<evidence type="ECO:0000313" key="5">
    <source>
        <dbReference type="Proteomes" id="UP000593998"/>
    </source>
</evidence>
<dbReference type="SUPFAM" id="SSF53756">
    <property type="entry name" value="UDP-Glycosyltransferase/glycogen phosphorylase"/>
    <property type="match status" value="1"/>
</dbReference>
<protein>
    <submittedName>
        <fullName evidence="4">Glycosyltransferase</fullName>
    </submittedName>
</protein>